<evidence type="ECO:0000313" key="2">
    <source>
        <dbReference type="Proteomes" id="UP000327118"/>
    </source>
</evidence>
<protein>
    <submittedName>
        <fullName evidence="1">Uncharacterized protein</fullName>
    </submittedName>
</protein>
<evidence type="ECO:0000313" key="1">
    <source>
        <dbReference type="EMBL" id="KAE8355186.1"/>
    </source>
</evidence>
<gene>
    <name evidence="1" type="ORF">BDV28DRAFT_55772</name>
</gene>
<reference evidence="2" key="1">
    <citation type="submission" date="2019-04" db="EMBL/GenBank/DDBJ databases">
        <title>Friends and foes A comparative genomics studyof 23 Aspergillus species from section Flavi.</title>
        <authorList>
            <consortium name="DOE Joint Genome Institute"/>
            <person name="Kjaerbolling I."/>
            <person name="Vesth T."/>
            <person name="Frisvad J.C."/>
            <person name="Nybo J.L."/>
            <person name="Theobald S."/>
            <person name="Kildgaard S."/>
            <person name="Isbrandt T."/>
            <person name="Kuo A."/>
            <person name="Sato A."/>
            <person name="Lyhne E.K."/>
            <person name="Kogle M.E."/>
            <person name="Wiebenga A."/>
            <person name="Kun R.S."/>
            <person name="Lubbers R.J."/>
            <person name="Makela M.R."/>
            <person name="Barry K."/>
            <person name="Chovatia M."/>
            <person name="Clum A."/>
            <person name="Daum C."/>
            <person name="Haridas S."/>
            <person name="He G."/>
            <person name="LaButti K."/>
            <person name="Lipzen A."/>
            <person name="Mondo S."/>
            <person name="Riley R."/>
            <person name="Salamov A."/>
            <person name="Simmons B.A."/>
            <person name="Magnuson J.K."/>
            <person name="Henrissat B."/>
            <person name="Mortensen U.H."/>
            <person name="Larsen T.O."/>
            <person name="Devries R.P."/>
            <person name="Grigoriev I.V."/>
            <person name="Machida M."/>
            <person name="Baker S.E."/>
            <person name="Andersen M.R."/>
        </authorList>
    </citation>
    <scope>NUCLEOTIDE SEQUENCE [LARGE SCALE GENOMIC DNA]</scope>
    <source>
        <strain evidence="2">CBS 553.77</strain>
    </source>
</reference>
<accession>A0A5N6ZE54</accession>
<proteinExistence type="predicted"/>
<organism evidence="1 2">
    <name type="scientific">Aspergillus coremiiformis</name>
    <dbReference type="NCBI Taxonomy" id="138285"/>
    <lineage>
        <taxon>Eukaryota</taxon>
        <taxon>Fungi</taxon>
        <taxon>Dikarya</taxon>
        <taxon>Ascomycota</taxon>
        <taxon>Pezizomycotina</taxon>
        <taxon>Eurotiomycetes</taxon>
        <taxon>Eurotiomycetidae</taxon>
        <taxon>Eurotiales</taxon>
        <taxon>Aspergillaceae</taxon>
        <taxon>Aspergillus</taxon>
        <taxon>Aspergillus subgen. Circumdati</taxon>
    </lineage>
</organism>
<dbReference type="AlphaFoldDB" id="A0A5N6ZE54"/>
<keyword evidence="2" id="KW-1185">Reference proteome</keyword>
<name>A0A5N6ZE54_9EURO</name>
<dbReference type="Proteomes" id="UP000327118">
    <property type="component" value="Unassembled WGS sequence"/>
</dbReference>
<sequence>MVLLGSTVQLLNVLYFEAVSTSTVLSLSTGIVSCAAVLYSFSICCNFSGTVTLALCSGAHLWCCNTPFCPPVLFDIEVPPFLLNVPCLTNM</sequence>
<dbReference type="EMBL" id="ML739057">
    <property type="protein sequence ID" value="KAE8355186.1"/>
    <property type="molecule type" value="Genomic_DNA"/>
</dbReference>